<comment type="caution">
    <text evidence="4">The sequence shown here is derived from an EMBL/GenBank/DDBJ whole genome shotgun (WGS) entry which is preliminary data.</text>
</comment>
<feature type="domain" description="Ferritin/DPS" evidence="3">
    <location>
        <begin position="33"/>
        <end position="179"/>
    </location>
</feature>
<reference evidence="4 5" key="1">
    <citation type="submission" date="2023-09" db="EMBL/GenBank/DDBJ databases">
        <authorList>
            <person name="Rey-Velasco X."/>
        </authorList>
    </citation>
    <scope>NUCLEOTIDE SEQUENCE [LARGE SCALE GENOMIC DNA]</scope>
    <source>
        <strain evidence="4 5">F394</strain>
    </source>
</reference>
<dbReference type="InterPro" id="IPR002177">
    <property type="entry name" value="DPS_DNA-bd"/>
</dbReference>
<proteinExistence type="inferred from homology"/>
<comment type="similarity">
    <text evidence="1 2">Belongs to the Dps family.</text>
</comment>
<dbReference type="Proteomes" id="UP001267426">
    <property type="component" value="Unassembled WGS sequence"/>
</dbReference>
<evidence type="ECO:0000256" key="1">
    <source>
        <dbReference type="ARBA" id="ARBA00009497"/>
    </source>
</evidence>
<evidence type="ECO:0000313" key="4">
    <source>
        <dbReference type="EMBL" id="MDT0632036.1"/>
    </source>
</evidence>
<sequence>MATPKNGASQQARTPYHTRLGIDEDKRQTLVGLLNKTLAATSDLYSQTKQAHWNVKGKDFYQLHLLYDELAEKLEEPLDLVAERVVLLGGYAFGTVRMAAQSSPISPFPGTEAEGDDDTFNDPSFLTTLADRWAEYADHIRDANKASDDVGDPGTTDLYDQITHIADRGTWFVEAHLQRYHGGLKEQGQDPDLEAVGQ</sequence>
<dbReference type="InterPro" id="IPR012347">
    <property type="entry name" value="Ferritin-like"/>
</dbReference>
<dbReference type="PROSITE" id="PS00818">
    <property type="entry name" value="DPS_1"/>
    <property type="match status" value="1"/>
</dbReference>
<dbReference type="RefSeq" id="WP_311663586.1">
    <property type="nucleotide sequence ID" value="NZ_JAVRHT010000020.1"/>
</dbReference>
<name>A0ABU3BRX7_9BACT</name>
<dbReference type="InterPro" id="IPR008331">
    <property type="entry name" value="Ferritin_DPS_dom"/>
</dbReference>
<dbReference type="PRINTS" id="PR01346">
    <property type="entry name" value="HELNAPAPROT"/>
</dbReference>
<dbReference type="Gene3D" id="1.20.1260.10">
    <property type="match status" value="1"/>
</dbReference>
<dbReference type="NCBIfam" id="NF006975">
    <property type="entry name" value="PRK09448.1"/>
    <property type="match status" value="1"/>
</dbReference>
<evidence type="ECO:0000259" key="3">
    <source>
        <dbReference type="Pfam" id="PF00210"/>
    </source>
</evidence>
<dbReference type="SUPFAM" id="SSF47240">
    <property type="entry name" value="Ferritin-like"/>
    <property type="match status" value="1"/>
</dbReference>
<dbReference type="PROSITE" id="PS00819">
    <property type="entry name" value="DPS_2"/>
    <property type="match status" value="1"/>
</dbReference>
<dbReference type="CDD" id="cd01043">
    <property type="entry name" value="DPS"/>
    <property type="match status" value="1"/>
</dbReference>
<gene>
    <name evidence="4" type="primary">dps</name>
    <name evidence="4" type="synonym">pexB</name>
    <name evidence="4" type="ORF">RM540_09795</name>
</gene>
<dbReference type="EMBL" id="JAVRHT010000020">
    <property type="protein sequence ID" value="MDT0632036.1"/>
    <property type="molecule type" value="Genomic_DNA"/>
</dbReference>
<dbReference type="PANTHER" id="PTHR42932:SF3">
    <property type="entry name" value="DNA PROTECTION DURING STARVATION PROTEIN"/>
    <property type="match status" value="1"/>
</dbReference>
<dbReference type="InterPro" id="IPR009078">
    <property type="entry name" value="Ferritin-like_SF"/>
</dbReference>
<accession>A0ABU3BRX7</accession>
<evidence type="ECO:0000313" key="5">
    <source>
        <dbReference type="Proteomes" id="UP001267426"/>
    </source>
</evidence>
<evidence type="ECO:0000256" key="2">
    <source>
        <dbReference type="RuleBase" id="RU003875"/>
    </source>
</evidence>
<protein>
    <submittedName>
        <fullName evidence="4">DNA starvation/stationary phase protection protein Dps</fullName>
    </submittedName>
</protein>
<organism evidence="4 5">
    <name type="scientific">Rubrivirga litoralis</name>
    <dbReference type="NCBI Taxonomy" id="3075598"/>
    <lineage>
        <taxon>Bacteria</taxon>
        <taxon>Pseudomonadati</taxon>
        <taxon>Rhodothermota</taxon>
        <taxon>Rhodothermia</taxon>
        <taxon>Rhodothermales</taxon>
        <taxon>Rubricoccaceae</taxon>
        <taxon>Rubrivirga</taxon>
    </lineage>
</organism>
<dbReference type="Pfam" id="PF00210">
    <property type="entry name" value="Ferritin"/>
    <property type="match status" value="1"/>
</dbReference>
<dbReference type="PANTHER" id="PTHR42932">
    <property type="entry name" value="GENERAL STRESS PROTEIN 20U"/>
    <property type="match status" value="1"/>
</dbReference>
<dbReference type="InterPro" id="IPR023188">
    <property type="entry name" value="DPS_DNA-bd_CS"/>
</dbReference>
<keyword evidence="5" id="KW-1185">Reference proteome</keyword>
<dbReference type="PIRSF" id="PIRSF005900">
    <property type="entry name" value="Dps"/>
    <property type="match status" value="1"/>
</dbReference>